<evidence type="ECO:0000313" key="3">
    <source>
        <dbReference type="EMBL" id="GAA1139494.1"/>
    </source>
</evidence>
<feature type="compositionally biased region" description="Low complexity" evidence="1">
    <location>
        <begin position="38"/>
        <end position="59"/>
    </location>
</feature>
<comment type="caution">
    <text evidence="3">The sequence shown here is derived from an EMBL/GenBank/DDBJ whole genome shotgun (WGS) entry which is preliminary data.</text>
</comment>
<dbReference type="EMBL" id="BAAAJE010000006">
    <property type="protein sequence ID" value="GAA1139494.1"/>
    <property type="molecule type" value="Genomic_DNA"/>
</dbReference>
<sequence>MSSPRAAVSAVVAWLVVVAVGSTVVWLVISRAGDGISPAATPGIAPTTTQPTTQPATDRPTSHSSSGPTPQRRTWQGVGGLVTVECRGATISLVARSADVGFVVEPEKRGPDEVRVVFEGQGDEGRETSVRARCEDGVPVFEADTNGD</sequence>
<feature type="region of interest" description="Disordered" evidence="1">
    <location>
        <begin position="37"/>
        <end position="76"/>
    </location>
</feature>
<keyword evidence="2" id="KW-1133">Transmembrane helix</keyword>
<organism evidence="3 4">
    <name type="scientific">Nocardioides aquiterrae</name>
    <dbReference type="NCBI Taxonomy" id="203799"/>
    <lineage>
        <taxon>Bacteria</taxon>
        <taxon>Bacillati</taxon>
        <taxon>Actinomycetota</taxon>
        <taxon>Actinomycetes</taxon>
        <taxon>Propionibacteriales</taxon>
        <taxon>Nocardioidaceae</taxon>
        <taxon>Nocardioides</taxon>
    </lineage>
</organism>
<dbReference type="RefSeq" id="WP_343907257.1">
    <property type="nucleotide sequence ID" value="NZ_BAAAJE010000006.1"/>
</dbReference>
<reference evidence="3 4" key="1">
    <citation type="journal article" date="2019" name="Int. J. Syst. Evol. Microbiol.">
        <title>The Global Catalogue of Microorganisms (GCM) 10K type strain sequencing project: providing services to taxonomists for standard genome sequencing and annotation.</title>
        <authorList>
            <consortium name="The Broad Institute Genomics Platform"/>
            <consortium name="The Broad Institute Genome Sequencing Center for Infectious Disease"/>
            <person name="Wu L."/>
            <person name="Ma J."/>
        </authorList>
    </citation>
    <scope>NUCLEOTIDE SEQUENCE [LARGE SCALE GENOMIC DNA]</scope>
    <source>
        <strain evidence="3 4">JCM 11813</strain>
    </source>
</reference>
<keyword evidence="2" id="KW-0472">Membrane</keyword>
<gene>
    <name evidence="3" type="ORF">GCM10009606_18930</name>
</gene>
<evidence type="ECO:0000313" key="4">
    <source>
        <dbReference type="Proteomes" id="UP001499979"/>
    </source>
</evidence>
<accession>A0ABN1UDC7</accession>
<evidence type="ECO:0008006" key="5">
    <source>
        <dbReference type="Google" id="ProtNLM"/>
    </source>
</evidence>
<evidence type="ECO:0000256" key="1">
    <source>
        <dbReference type="SAM" id="MobiDB-lite"/>
    </source>
</evidence>
<name>A0ABN1UDC7_9ACTN</name>
<feature type="compositionally biased region" description="Polar residues" evidence="1">
    <location>
        <begin position="62"/>
        <end position="74"/>
    </location>
</feature>
<protein>
    <recommendedName>
        <fullName evidence="5">Septum formation initiator</fullName>
    </recommendedName>
</protein>
<keyword evidence="4" id="KW-1185">Reference proteome</keyword>
<evidence type="ECO:0000256" key="2">
    <source>
        <dbReference type="SAM" id="Phobius"/>
    </source>
</evidence>
<proteinExistence type="predicted"/>
<keyword evidence="2" id="KW-0812">Transmembrane</keyword>
<dbReference type="Proteomes" id="UP001499979">
    <property type="component" value="Unassembled WGS sequence"/>
</dbReference>
<feature type="transmembrane region" description="Helical" evidence="2">
    <location>
        <begin position="6"/>
        <end position="29"/>
    </location>
</feature>